<evidence type="ECO:0000256" key="9">
    <source>
        <dbReference type="HAMAP-Rule" id="MF_01129"/>
    </source>
</evidence>
<dbReference type="EMBL" id="MFFU01000015">
    <property type="protein sequence ID" value="OGF19462.1"/>
    <property type="molecule type" value="Genomic_DNA"/>
</dbReference>
<dbReference type="NCBIfam" id="NF001960">
    <property type="entry name" value="PRK00733.3-5"/>
    <property type="match status" value="1"/>
</dbReference>
<feature type="transmembrane region" description="Helical" evidence="9">
    <location>
        <begin position="248"/>
        <end position="268"/>
    </location>
</feature>
<evidence type="ECO:0000256" key="2">
    <source>
        <dbReference type="ARBA" id="ARBA00022448"/>
    </source>
</evidence>
<dbReference type="GO" id="GO:0009678">
    <property type="term" value="F:diphosphate hydrolysis-driven proton transmembrane transporter activity"/>
    <property type="evidence" value="ECO:0007669"/>
    <property type="project" value="UniProtKB-UniRule"/>
</dbReference>
<evidence type="ECO:0000256" key="8">
    <source>
        <dbReference type="ARBA" id="ARBA00023136"/>
    </source>
</evidence>
<gene>
    <name evidence="9 10" type="primary">hppA</name>
    <name evidence="10" type="ORF">A3D54_04220</name>
</gene>
<comment type="function">
    <text evidence="9">Proton pump that utilizes the energy of pyrophosphate hydrolysis as the driving force for proton movement across the membrane. Generates a proton motive force.</text>
</comment>
<dbReference type="NCBIfam" id="NF001951">
    <property type="entry name" value="PRK00733.1-2"/>
    <property type="match status" value="1"/>
</dbReference>
<feature type="transmembrane region" description="Helical" evidence="9">
    <location>
        <begin position="152"/>
        <end position="169"/>
    </location>
</feature>
<feature type="transmembrane region" description="Helical" evidence="9">
    <location>
        <begin position="6"/>
        <end position="25"/>
    </location>
</feature>
<feature type="transmembrane region" description="Helical" evidence="9">
    <location>
        <begin position="280"/>
        <end position="299"/>
    </location>
</feature>
<dbReference type="Pfam" id="PF03030">
    <property type="entry name" value="H_PPase"/>
    <property type="match status" value="1"/>
</dbReference>
<feature type="transmembrane region" description="Helical" evidence="9">
    <location>
        <begin position="225"/>
        <end position="242"/>
    </location>
</feature>
<keyword evidence="9" id="KW-1003">Cell membrane</keyword>
<comment type="subunit">
    <text evidence="9">Homodimer.</text>
</comment>
<feature type="transmembrane region" description="Helical" evidence="9">
    <location>
        <begin position="553"/>
        <end position="573"/>
    </location>
</feature>
<keyword evidence="2 9" id="KW-0813">Transport</keyword>
<dbReference type="GO" id="GO:0004427">
    <property type="term" value="F:inorganic diphosphate phosphatase activity"/>
    <property type="evidence" value="ECO:0007669"/>
    <property type="project" value="UniProtKB-UniRule"/>
</dbReference>
<keyword evidence="6 9" id="KW-1133">Transmembrane helix</keyword>
<dbReference type="EC" id="7.1.3.1" evidence="9"/>
<comment type="caution">
    <text evidence="10">The sequence shown here is derived from an EMBL/GenBank/DDBJ whole genome shotgun (WGS) entry which is preliminary data.</text>
</comment>
<feature type="transmembrane region" description="Helical" evidence="9">
    <location>
        <begin position="453"/>
        <end position="474"/>
    </location>
</feature>
<dbReference type="Proteomes" id="UP000177691">
    <property type="component" value="Unassembled WGS sequence"/>
</dbReference>
<evidence type="ECO:0000313" key="10">
    <source>
        <dbReference type="EMBL" id="OGF19462.1"/>
    </source>
</evidence>
<evidence type="ECO:0000256" key="3">
    <source>
        <dbReference type="ARBA" id="ARBA00022692"/>
    </source>
</evidence>
<evidence type="ECO:0000256" key="5">
    <source>
        <dbReference type="ARBA" id="ARBA00022967"/>
    </source>
</evidence>
<evidence type="ECO:0000313" key="11">
    <source>
        <dbReference type="Proteomes" id="UP000177691"/>
    </source>
</evidence>
<evidence type="ECO:0000256" key="7">
    <source>
        <dbReference type="ARBA" id="ARBA00023065"/>
    </source>
</evidence>
<dbReference type="GO" id="GO:0012505">
    <property type="term" value="C:endomembrane system"/>
    <property type="evidence" value="ECO:0007669"/>
    <property type="project" value="UniProtKB-SubCell"/>
</dbReference>
<keyword evidence="8 9" id="KW-0472">Membrane</keyword>
<feature type="transmembrane region" description="Helical" evidence="9">
    <location>
        <begin position="357"/>
        <end position="382"/>
    </location>
</feature>
<keyword evidence="4 9" id="KW-0460">Magnesium</keyword>
<dbReference type="InterPro" id="IPR004131">
    <property type="entry name" value="PPase-energised_H-pump"/>
</dbReference>
<dbReference type="GO" id="GO:0000287">
    <property type="term" value="F:magnesium ion binding"/>
    <property type="evidence" value="ECO:0007669"/>
    <property type="project" value="UniProtKB-UniRule"/>
</dbReference>
<accession>A0A1F5RYP8</accession>
<name>A0A1F5RYP8_9BACT</name>
<comment type="subcellular location">
    <subcellularLocation>
        <location evidence="9">Cell membrane</location>
        <topology evidence="9">Multi-pass membrane protein</topology>
    </subcellularLocation>
    <subcellularLocation>
        <location evidence="1">Endomembrane system</location>
        <topology evidence="1">Multi-pass membrane protein</topology>
    </subcellularLocation>
</comment>
<comment type="catalytic activity">
    <reaction evidence="9">
        <text>diphosphate + H2O + H(+)(in) = 2 phosphate + 2 H(+)(out)</text>
        <dbReference type="Rhea" id="RHEA:13973"/>
        <dbReference type="ChEBI" id="CHEBI:15377"/>
        <dbReference type="ChEBI" id="CHEBI:15378"/>
        <dbReference type="ChEBI" id="CHEBI:33019"/>
        <dbReference type="ChEBI" id="CHEBI:43474"/>
        <dbReference type="EC" id="7.1.3.1"/>
    </reaction>
</comment>
<keyword evidence="5 9" id="KW-1278">Translocase</keyword>
<feature type="transmembrane region" description="Helical" evidence="9">
    <location>
        <begin position="486"/>
        <end position="505"/>
    </location>
</feature>
<protein>
    <recommendedName>
        <fullName evidence="9">K(+)-insensitive pyrophosphate-energized proton pump</fullName>
        <ecNumber evidence="9">7.1.3.1</ecNumber>
    </recommendedName>
    <alternativeName>
        <fullName evidence="9">Membrane-bound proton-translocating pyrophosphatase</fullName>
    </alternativeName>
    <alternativeName>
        <fullName evidence="9">Pyrophosphate-energized inorganic pyrophosphatase</fullName>
        <shortName evidence="9">H(+)-PPase</shortName>
    </alternativeName>
</protein>
<feature type="site" description="Determinant of potassium independence" evidence="9">
    <location>
        <position position="447"/>
    </location>
</feature>
<dbReference type="HAMAP" id="MF_01129">
    <property type="entry name" value="PPase_energized_pump"/>
    <property type="match status" value="1"/>
</dbReference>
<keyword evidence="3 9" id="KW-0812">Transmembrane</keyword>
<feature type="transmembrane region" description="Helical" evidence="9">
    <location>
        <begin position="311"/>
        <end position="336"/>
    </location>
</feature>
<feature type="transmembrane region" description="Helical" evidence="9">
    <location>
        <begin position="579"/>
        <end position="601"/>
    </location>
</feature>
<organism evidence="10 11">
    <name type="scientific">Candidatus Falkowbacteria bacterium RIFCSPHIGHO2_02_FULL_45_15</name>
    <dbReference type="NCBI Taxonomy" id="1797987"/>
    <lineage>
        <taxon>Bacteria</taxon>
        <taxon>Candidatus Falkowiibacteriota</taxon>
    </lineage>
</organism>
<dbReference type="PIRSF" id="PIRSF001265">
    <property type="entry name" value="H+-PPase"/>
    <property type="match status" value="1"/>
</dbReference>
<dbReference type="GO" id="GO:0005886">
    <property type="term" value="C:plasma membrane"/>
    <property type="evidence" value="ECO:0007669"/>
    <property type="project" value="UniProtKB-SubCell"/>
</dbReference>
<evidence type="ECO:0000256" key="4">
    <source>
        <dbReference type="ARBA" id="ARBA00022842"/>
    </source>
</evidence>
<evidence type="ECO:0000256" key="6">
    <source>
        <dbReference type="ARBA" id="ARBA00022989"/>
    </source>
</evidence>
<keyword evidence="7 9" id="KW-0406">Ion transport</keyword>
<dbReference type="NCBIfam" id="TIGR01104">
    <property type="entry name" value="V_PPase"/>
    <property type="match status" value="1"/>
</dbReference>
<comment type="similarity">
    <text evidence="9">Belongs to the H(+)-translocating pyrophosphatase (TC 3.A.10) family. K(+)-insensitive subfamily.</text>
</comment>
<comment type="cofactor">
    <cofactor evidence="9">
        <name>Mg(2+)</name>
        <dbReference type="ChEBI" id="CHEBI:18420"/>
    </cofactor>
</comment>
<dbReference type="NCBIfam" id="NF001953">
    <property type="entry name" value="PRK00733.2-1"/>
    <property type="match status" value="1"/>
</dbReference>
<feature type="transmembrane region" description="Helical" evidence="9">
    <location>
        <begin position="56"/>
        <end position="73"/>
    </location>
</feature>
<dbReference type="AlphaFoldDB" id="A0A1F5RYP8"/>
<dbReference type="PANTHER" id="PTHR31998">
    <property type="entry name" value="K(+)-INSENSITIVE PYROPHOSPHATE-ENERGIZED PROTON PUMP"/>
    <property type="match status" value="1"/>
</dbReference>
<keyword evidence="9" id="KW-0375">Hydrogen ion transport</keyword>
<proteinExistence type="inferred from homology"/>
<sequence length="661" mass="67692">MTTYLIFGSAALAILYGLWLIRKIVSLPAGNEKMQAIAKAIQEGASAYLNRQYKTIALAAIVLFIIIGLVPSLGWTTALAFLVGAVLSGATGYIGMNISVRANVRTAEAAKNGMAKALAVAVQGGTVTGMLVAGLALLGVAGFYYLTGDIKALIGLGFGGSLISIFARLGGGIFTKAADVGADLVGKVEAGIPEDDPGNPAVIADNVGDNVGDCAGMAADLFETYVVTLIASMLLGHLLFGAGSNAVFYPLMLGAVSIIASIIGTFFIKLGASKNIMNALYKGLAAAAILALIGFYPLTMRVMSVYSQVPAINIFWSAVVGILVTAAMVVITEYYTSTKYSPVKTIADASKTGHGTNVIAGLAVSMKSTAWPIIAISAAILISFSLAGIYGVAIAAVAMLSMAGIIVTIDSYGPITDNAGGIAEMAGLSEEVRAVTDPLDAVGNTTKAVTKGYAIASAALAALVLFADFTHSLPDGTLFVIDNPKVLVGLFIGGLLPYYFAALAMQAVGRAAGSVVEEVRTQFKNHPGIMQGTEKPNYGRTVDIVTRAALKEMIVPALIPLLAPIIVGFALGIPALGGLLIGSIITGLFVAISMTSGGGAWDNAKKYIESGHFGGKGSDAHKAAITGDTVGDPYKDTAGPAINPMIKIVNIVALLIVGMLL</sequence>
<feature type="transmembrane region" description="Helical" evidence="9">
    <location>
        <begin position="117"/>
        <end position="146"/>
    </location>
</feature>
<reference evidence="10 11" key="1">
    <citation type="journal article" date="2016" name="Nat. Commun.">
        <title>Thousands of microbial genomes shed light on interconnected biogeochemical processes in an aquifer system.</title>
        <authorList>
            <person name="Anantharaman K."/>
            <person name="Brown C.T."/>
            <person name="Hug L.A."/>
            <person name="Sharon I."/>
            <person name="Castelle C.J."/>
            <person name="Probst A.J."/>
            <person name="Thomas B.C."/>
            <person name="Singh A."/>
            <person name="Wilkins M.J."/>
            <person name="Karaoz U."/>
            <person name="Brodie E.L."/>
            <person name="Williams K.H."/>
            <person name="Hubbard S.S."/>
            <person name="Banfield J.F."/>
        </authorList>
    </citation>
    <scope>NUCLEOTIDE SEQUENCE [LARGE SCALE GENOMIC DNA]</scope>
</reference>
<evidence type="ECO:0000256" key="1">
    <source>
        <dbReference type="ARBA" id="ARBA00004127"/>
    </source>
</evidence>
<comment type="caution">
    <text evidence="9">Lacks conserved residue(s) required for the propagation of feature annotation.</text>
</comment>